<evidence type="ECO:0000256" key="1">
    <source>
        <dbReference type="HAMAP-Rule" id="MF_01406"/>
    </source>
</evidence>
<proteinExistence type="inferred from homology"/>
<dbReference type="PIRSF" id="PIRSF004944">
    <property type="entry name" value="UCP004944_hydrls"/>
    <property type="match status" value="1"/>
</dbReference>
<dbReference type="SUPFAM" id="SSF56281">
    <property type="entry name" value="Metallo-hydrolase/oxidoreductase"/>
    <property type="match status" value="1"/>
</dbReference>
<dbReference type="PATRIC" id="fig|172049.5.peg.234"/>
<dbReference type="GeneID" id="8095175"/>
<sequence>MALSFRPIWFDSMGAKSSCVLVKTPDISVIIDPGIAIMQPSFPASEEKKIEWLIEGEKAIKNASKEADVLVISHYHYDHYFPGDLEVYRGKRLLAKNPNEYINDSQRKRADYFYSNLCRYFGGLKLEDLWREREAKKYSNLMDKLPIAVSKDFGEYNTRRKQLLEKGLKWFENRADMWNRSPKIPEVKFEDVEVHFADGREFQFGDTKIRFTGPMFHGIEFSRVGWVISTVIEYEDEKLIHSSDLNGPIIEDYAEWIIKENPNILILDGPMTYMLGYLLNKINLRRAVENAVKIVRKIDAEIIIYDHHLPRERHFKEHTKKVWETAERLDKNLLTAAEFLGMKPKVLEI</sequence>
<dbReference type="InterPro" id="IPR001279">
    <property type="entry name" value="Metallo-B-lactamas"/>
</dbReference>
<comment type="caution">
    <text evidence="3">The sequence shown here is derived from an EMBL/GenBank/DDBJ whole genome shotgun (WGS) entry which is preliminary data.</text>
</comment>
<dbReference type="InterPro" id="IPR036866">
    <property type="entry name" value="RibonucZ/Hydroxyglut_hydro"/>
</dbReference>
<reference evidence="4" key="1">
    <citation type="journal article" date="2015" name="MBio">
        <title>Genome-Resolved Metagenomic Analysis Reveals Roles for Candidate Phyla and Other Microbial Community Members in Biogeochemical Transformations in Oil Reservoirs.</title>
        <authorList>
            <person name="Hu P."/>
            <person name="Tom L."/>
            <person name="Singh A."/>
            <person name="Thomas B.C."/>
            <person name="Baker B.J."/>
            <person name="Piceno Y.M."/>
            <person name="Andersen G.L."/>
            <person name="Banfield J.F."/>
        </authorList>
    </citation>
    <scope>NUCLEOTIDE SEQUENCE [LARGE SCALE GENOMIC DNA]</scope>
</reference>
<dbReference type="InterPro" id="IPR014426">
    <property type="entry name" value="UPF0282_hydrls"/>
</dbReference>
<dbReference type="RefSeq" id="WP_012766232.1">
    <property type="nucleotide sequence ID" value="NZ_LGFD01000026.1"/>
</dbReference>
<dbReference type="Pfam" id="PF00753">
    <property type="entry name" value="Lactamase_B"/>
    <property type="match status" value="1"/>
</dbReference>
<gene>
    <name evidence="3" type="ORF">XD54_1345</name>
</gene>
<evidence type="ECO:0000313" key="4">
    <source>
        <dbReference type="Proteomes" id="UP000053911"/>
    </source>
</evidence>
<evidence type="ECO:0000259" key="2">
    <source>
        <dbReference type="Pfam" id="PF00753"/>
    </source>
</evidence>
<name>A0A117L1I8_9EURY</name>
<comment type="similarity">
    <text evidence="1">Belongs to the UPF0282 family.</text>
</comment>
<dbReference type="PANTHER" id="PTHR43546:SF4">
    <property type="entry name" value="UPF0282 PROTEIN MJ1629"/>
    <property type="match status" value="1"/>
</dbReference>
<evidence type="ECO:0000313" key="3">
    <source>
        <dbReference type="EMBL" id="KUK17348.1"/>
    </source>
</evidence>
<dbReference type="InterPro" id="IPR050114">
    <property type="entry name" value="UPF0173_UPF0282_UlaG_hydrolase"/>
</dbReference>
<accession>A0A117L1I8</accession>
<dbReference type="PANTHER" id="PTHR43546">
    <property type="entry name" value="UPF0173 METAL-DEPENDENT HYDROLASE MJ1163-RELATED"/>
    <property type="match status" value="1"/>
</dbReference>
<dbReference type="AlphaFoldDB" id="A0A117L1I8"/>
<dbReference type="EMBL" id="LGFD01000026">
    <property type="protein sequence ID" value="KUK17348.1"/>
    <property type="molecule type" value="Genomic_DNA"/>
</dbReference>
<protein>
    <recommendedName>
        <fullName evidence="1">UPF0282 protein XD54_1345</fullName>
    </recommendedName>
</protein>
<dbReference type="OMA" id="EDYAYHI"/>
<organism evidence="3 4">
    <name type="scientific">Thermococcus sibiricus</name>
    <dbReference type="NCBI Taxonomy" id="172049"/>
    <lineage>
        <taxon>Archaea</taxon>
        <taxon>Methanobacteriati</taxon>
        <taxon>Methanobacteriota</taxon>
        <taxon>Thermococci</taxon>
        <taxon>Thermococcales</taxon>
        <taxon>Thermococcaceae</taxon>
        <taxon>Thermococcus</taxon>
    </lineage>
</organism>
<dbReference type="Proteomes" id="UP000053911">
    <property type="component" value="Unassembled WGS sequence"/>
</dbReference>
<feature type="domain" description="Metallo-beta-lactamase" evidence="2">
    <location>
        <begin position="17"/>
        <end position="80"/>
    </location>
</feature>
<dbReference type="Gene3D" id="3.60.15.10">
    <property type="entry name" value="Ribonuclease Z/Hydroxyacylglutathione hydrolase-like"/>
    <property type="match status" value="1"/>
</dbReference>
<dbReference type="HAMAP" id="MF_01406">
    <property type="entry name" value="UPF0282"/>
    <property type="match status" value="1"/>
</dbReference>